<dbReference type="Proteomes" id="UP001153069">
    <property type="component" value="Unassembled WGS sequence"/>
</dbReference>
<comment type="caution">
    <text evidence="2">The sequence shown here is derived from an EMBL/GenBank/DDBJ whole genome shotgun (WGS) entry which is preliminary data.</text>
</comment>
<gene>
    <name evidence="2" type="ORF">SEMRO_566_G167820.1</name>
</gene>
<organism evidence="2 3">
    <name type="scientific">Seminavis robusta</name>
    <dbReference type="NCBI Taxonomy" id="568900"/>
    <lineage>
        <taxon>Eukaryota</taxon>
        <taxon>Sar</taxon>
        <taxon>Stramenopiles</taxon>
        <taxon>Ochrophyta</taxon>
        <taxon>Bacillariophyta</taxon>
        <taxon>Bacillariophyceae</taxon>
        <taxon>Bacillariophycidae</taxon>
        <taxon>Naviculales</taxon>
        <taxon>Naviculaceae</taxon>
        <taxon>Seminavis</taxon>
    </lineage>
</organism>
<proteinExistence type="predicted"/>
<sequence>MHRLPTAPVAQLQPAKPAQKQSTPNSIPNKNIPLKARKDFIPYHFEWCTDRNTAFAFEGLVRYEDTNRLLNVSLHPAFDEVGGMVRQVQADVKLEWIGMCADVVEAVTQQALDGNLQGFVPVEHNPWKPAAVNQTKGGYYETVAPKVPVPNKVMQTLWKAVEMGHF</sequence>
<name>A0A9N8HGA5_9STRA</name>
<feature type="compositionally biased region" description="Low complexity" evidence="1">
    <location>
        <begin position="7"/>
        <end position="21"/>
    </location>
</feature>
<dbReference type="AlphaFoldDB" id="A0A9N8HGA5"/>
<reference evidence="2" key="1">
    <citation type="submission" date="2020-06" db="EMBL/GenBank/DDBJ databases">
        <authorList>
            <consortium name="Plant Systems Biology data submission"/>
        </authorList>
    </citation>
    <scope>NUCLEOTIDE SEQUENCE</scope>
    <source>
        <strain evidence="2">D6</strain>
    </source>
</reference>
<dbReference type="EMBL" id="CAICTM010000565">
    <property type="protein sequence ID" value="CAB9513011.1"/>
    <property type="molecule type" value="Genomic_DNA"/>
</dbReference>
<keyword evidence="3" id="KW-1185">Reference proteome</keyword>
<evidence type="ECO:0000256" key="1">
    <source>
        <dbReference type="SAM" id="MobiDB-lite"/>
    </source>
</evidence>
<protein>
    <submittedName>
        <fullName evidence="2">Uncharacterized protein</fullName>
    </submittedName>
</protein>
<feature type="region of interest" description="Disordered" evidence="1">
    <location>
        <begin position="1"/>
        <end position="31"/>
    </location>
</feature>
<accession>A0A9N8HGA5</accession>
<evidence type="ECO:0000313" key="2">
    <source>
        <dbReference type="EMBL" id="CAB9513011.1"/>
    </source>
</evidence>
<evidence type="ECO:0000313" key="3">
    <source>
        <dbReference type="Proteomes" id="UP001153069"/>
    </source>
</evidence>